<dbReference type="EMBL" id="WHWB01033758">
    <property type="protein sequence ID" value="KAJ7417424.1"/>
    <property type="molecule type" value="Genomic_DNA"/>
</dbReference>
<accession>A0ABQ9D9E0</accession>
<keyword evidence="3" id="KW-1185">Reference proteome</keyword>
<name>A0ABQ9D9E0_9PASS</name>
<sequence>MGPKTAYPGVLGELADILVRLLSIIFETLWGPEDVPEDWNKANVTPIYKRSLNEDPRHYEPMSLTSVPGKITEQIFLGAITSQMMQEIRKSQEYSPRANCDRKTKTFSVTK</sequence>
<evidence type="ECO:0000313" key="3">
    <source>
        <dbReference type="Proteomes" id="UP001145742"/>
    </source>
</evidence>
<reference evidence="2" key="1">
    <citation type="submission" date="2019-10" db="EMBL/GenBank/DDBJ databases">
        <authorList>
            <person name="Soares A.E.R."/>
            <person name="Aleixo A."/>
            <person name="Schneider P."/>
            <person name="Miyaki C.Y."/>
            <person name="Schneider M.P."/>
            <person name="Mello C."/>
            <person name="Vasconcelos A.T.R."/>
        </authorList>
    </citation>
    <scope>NUCLEOTIDE SEQUENCE</scope>
    <source>
        <tissue evidence="2">Muscle</tissue>
    </source>
</reference>
<dbReference type="GO" id="GO:0003964">
    <property type="term" value="F:RNA-directed DNA polymerase activity"/>
    <property type="evidence" value="ECO:0007669"/>
    <property type="project" value="UniProtKB-KW"/>
</dbReference>
<keyword evidence="2" id="KW-0548">Nucleotidyltransferase</keyword>
<gene>
    <name evidence="2" type="ORF">WISP_64575</name>
</gene>
<feature type="region of interest" description="Disordered" evidence="1">
    <location>
        <begin position="90"/>
        <end position="111"/>
    </location>
</feature>
<proteinExistence type="predicted"/>
<keyword evidence="2" id="KW-0808">Transferase</keyword>
<dbReference type="Proteomes" id="UP001145742">
    <property type="component" value="Unassembled WGS sequence"/>
</dbReference>
<keyword evidence="2" id="KW-0695">RNA-directed DNA polymerase</keyword>
<comment type="caution">
    <text evidence="2">The sequence shown here is derived from an EMBL/GenBank/DDBJ whole genome shotgun (WGS) entry which is preliminary data.</text>
</comment>
<organism evidence="2 3">
    <name type="scientific">Willisornis vidua</name>
    <name type="common">Xingu scale-backed antbird</name>
    <dbReference type="NCBI Taxonomy" id="1566151"/>
    <lineage>
        <taxon>Eukaryota</taxon>
        <taxon>Metazoa</taxon>
        <taxon>Chordata</taxon>
        <taxon>Craniata</taxon>
        <taxon>Vertebrata</taxon>
        <taxon>Euteleostomi</taxon>
        <taxon>Archelosauria</taxon>
        <taxon>Archosauria</taxon>
        <taxon>Dinosauria</taxon>
        <taxon>Saurischia</taxon>
        <taxon>Theropoda</taxon>
        <taxon>Coelurosauria</taxon>
        <taxon>Aves</taxon>
        <taxon>Neognathae</taxon>
        <taxon>Neoaves</taxon>
        <taxon>Telluraves</taxon>
        <taxon>Australaves</taxon>
        <taxon>Passeriformes</taxon>
        <taxon>Thamnophilidae</taxon>
        <taxon>Willisornis</taxon>
    </lineage>
</organism>
<dbReference type="PANTHER" id="PTHR33395">
    <property type="entry name" value="TRANSCRIPTASE, PUTATIVE-RELATED-RELATED"/>
    <property type="match status" value="1"/>
</dbReference>
<protein>
    <submittedName>
        <fullName evidence="2">RNA-directed DNA polymerase from mobile element jockey</fullName>
    </submittedName>
</protein>
<evidence type="ECO:0000256" key="1">
    <source>
        <dbReference type="SAM" id="MobiDB-lite"/>
    </source>
</evidence>
<evidence type="ECO:0000313" key="2">
    <source>
        <dbReference type="EMBL" id="KAJ7417424.1"/>
    </source>
</evidence>
<dbReference type="PANTHER" id="PTHR33395:SF22">
    <property type="entry name" value="REVERSE TRANSCRIPTASE DOMAIN-CONTAINING PROTEIN"/>
    <property type="match status" value="1"/>
</dbReference>